<feature type="non-terminal residue" evidence="1">
    <location>
        <position position="1"/>
    </location>
</feature>
<accession>A0ABR2AI07</accession>
<comment type="caution">
    <text evidence="1">The sequence shown here is derived from an EMBL/GenBank/DDBJ whole genome shotgun (WGS) entry which is preliminary data.</text>
</comment>
<evidence type="ECO:0000313" key="1">
    <source>
        <dbReference type="EMBL" id="KAK8492955.1"/>
    </source>
</evidence>
<reference evidence="1 2" key="1">
    <citation type="journal article" date="2024" name="G3 (Bethesda)">
        <title>Genome assembly of Hibiscus sabdariffa L. provides insights into metabolisms of medicinal natural products.</title>
        <authorList>
            <person name="Kim T."/>
        </authorList>
    </citation>
    <scope>NUCLEOTIDE SEQUENCE [LARGE SCALE GENOMIC DNA]</scope>
    <source>
        <strain evidence="1">TK-2024</strain>
        <tissue evidence="1">Old leaves</tissue>
    </source>
</reference>
<dbReference type="EMBL" id="JBBPBM010000666">
    <property type="protein sequence ID" value="KAK8492955.1"/>
    <property type="molecule type" value="Genomic_DNA"/>
</dbReference>
<dbReference type="Proteomes" id="UP001472677">
    <property type="component" value="Unassembled WGS sequence"/>
</dbReference>
<sequence length="87" mass="10325">FTRQVRFEDHDTMLRKVVTLVTKWTYPDLGSEIDLRIRVEDDRTCPTPERSVREGRNVRVWADWSDRSDQRYHALAAFEFGARPNVS</sequence>
<keyword evidence="2" id="KW-1185">Reference proteome</keyword>
<protein>
    <submittedName>
        <fullName evidence="1">Uncharacterized protein</fullName>
    </submittedName>
</protein>
<gene>
    <name evidence="1" type="ORF">V6N12_046263</name>
</gene>
<proteinExistence type="predicted"/>
<evidence type="ECO:0000313" key="2">
    <source>
        <dbReference type="Proteomes" id="UP001472677"/>
    </source>
</evidence>
<name>A0ABR2AI07_9ROSI</name>
<organism evidence="1 2">
    <name type="scientific">Hibiscus sabdariffa</name>
    <name type="common">roselle</name>
    <dbReference type="NCBI Taxonomy" id="183260"/>
    <lineage>
        <taxon>Eukaryota</taxon>
        <taxon>Viridiplantae</taxon>
        <taxon>Streptophyta</taxon>
        <taxon>Embryophyta</taxon>
        <taxon>Tracheophyta</taxon>
        <taxon>Spermatophyta</taxon>
        <taxon>Magnoliopsida</taxon>
        <taxon>eudicotyledons</taxon>
        <taxon>Gunneridae</taxon>
        <taxon>Pentapetalae</taxon>
        <taxon>rosids</taxon>
        <taxon>malvids</taxon>
        <taxon>Malvales</taxon>
        <taxon>Malvaceae</taxon>
        <taxon>Malvoideae</taxon>
        <taxon>Hibiscus</taxon>
    </lineage>
</organism>